<evidence type="ECO:0000256" key="5">
    <source>
        <dbReference type="ARBA" id="ARBA00022692"/>
    </source>
</evidence>
<evidence type="ECO:0000256" key="6">
    <source>
        <dbReference type="ARBA" id="ARBA00022989"/>
    </source>
</evidence>
<dbReference type="PROSITE" id="PS50850">
    <property type="entry name" value="MFS"/>
    <property type="match status" value="1"/>
</dbReference>
<comment type="similarity">
    <text evidence="2">Belongs to the major facilitator superfamily.</text>
</comment>
<comment type="subcellular location">
    <subcellularLocation>
        <location evidence="1">Membrane</location>
        <topology evidence="1">Multi-pass membrane protein</topology>
    </subcellularLocation>
</comment>
<keyword evidence="10" id="KW-0325">Glycoprotein</keyword>
<evidence type="ECO:0000313" key="14">
    <source>
        <dbReference type="Proteomes" id="UP000605986"/>
    </source>
</evidence>
<dbReference type="AlphaFoldDB" id="A0A8H4KPK4"/>
<dbReference type="GO" id="GO:0005886">
    <property type="term" value="C:plasma membrane"/>
    <property type="evidence" value="ECO:0007669"/>
    <property type="project" value="TreeGrafter"/>
</dbReference>
<feature type="transmembrane region" description="Helical" evidence="11">
    <location>
        <begin position="445"/>
        <end position="467"/>
    </location>
</feature>
<keyword evidence="9 11" id="KW-0472">Membrane</keyword>
<dbReference type="FunFam" id="1.20.1250.20:FF:000284">
    <property type="entry name" value="Siderophore iron transporter mirB"/>
    <property type="match status" value="1"/>
</dbReference>
<dbReference type="Proteomes" id="UP000605986">
    <property type="component" value="Unassembled WGS sequence"/>
</dbReference>
<accession>A0A8H4KPK4</accession>
<organism evidence="13 14">
    <name type="scientific">Fusarium austroafricanum</name>
    <dbReference type="NCBI Taxonomy" id="2364996"/>
    <lineage>
        <taxon>Eukaryota</taxon>
        <taxon>Fungi</taxon>
        <taxon>Dikarya</taxon>
        <taxon>Ascomycota</taxon>
        <taxon>Pezizomycotina</taxon>
        <taxon>Sordariomycetes</taxon>
        <taxon>Hypocreomycetidae</taxon>
        <taxon>Hypocreales</taxon>
        <taxon>Nectriaceae</taxon>
        <taxon>Fusarium</taxon>
        <taxon>Fusarium concolor species complex</taxon>
    </lineage>
</organism>
<feature type="transmembrane region" description="Helical" evidence="11">
    <location>
        <begin position="230"/>
        <end position="250"/>
    </location>
</feature>
<protein>
    <recommendedName>
        <fullName evidence="12">Major facilitator superfamily (MFS) profile domain-containing protein</fullName>
    </recommendedName>
</protein>
<feature type="transmembrane region" description="Helical" evidence="11">
    <location>
        <begin position="420"/>
        <end position="439"/>
    </location>
</feature>
<evidence type="ECO:0000256" key="2">
    <source>
        <dbReference type="ARBA" id="ARBA00008335"/>
    </source>
</evidence>
<dbReference type="EMBL" id="JAADJG010000130">
    <property type="protein sequence ID" value="KAF4454206.1"/>
    <property type="molecule type" value="Genomic_DNA"/>
</dbReference>
<dbReference type="GO" id="GO:0006826">
    <property type="term" value="P:iron ion transport"/>
    <property type="evidence" value="ECO:0007669"/>
    <property type="project" value="UniProtKB-KW"/>
</dbReference>
<feature type="transmembrane region" description="Helical" evidence="11">
    <location>
        <begin position="73"/>
        <end position="90"/>
    </location>
</feature>
<keyword evidence="5 11" id="KW-0812">Transmembrane</keyword>
<gene>
    <name evidence="13" type="ORF">F53441_3206</name>
</gene>
<dbReference type="GO" id="GO:0010106">
    <property type="term" value="P:cellular response to iron ion starvation"/>
    <property type="evidence" value="ECO:0007669"/>
    <property type="project" value="UniProtKB-ARBA"/>
</dbReference>
<feature type="transmembrane region" description="Helical" evidence="11">
    <location>
        <begin position="560"/>
        <end position="578"/>
    </location>
</feature>
<feature type="transmembrane region" description="Helical" evidence="11">
    <location>
        <begin position="346"/>
        <end position="369"/>
    </location>
</feature>
<feature type="transmembrane region" description="Helical" evidence="11">
    <location>
        <begin position="285"/>
        <end position="304"/>
    </location>
</feature>
<dbReference type="Gene3D" id="1.20.1250.20">
    <property type="entry name" value="MFS general substrate transporter like domains"/>
    <property type="match status" value="2"/>
</dbReference>
<evidence type="ECO:0000313" key="13">
    <source>
        <dbReference type="EMBL" id="KAF4454206.1"/>
    </source>
</evidence>
<dbReference type="InterPro" id="IPR011701">
    <property type="entry name" value="MFS"/>
</dbReference>
<evidence type="ECO:0000256" key="8">
    <source>
        <dbReference type="ARBA" id="ARBA00023065"/>
    </source>
</evidence>
<evidence type="ECO:0000256" key="3">
    <source>
        <dbReference type="ARBA" id="ARBA00022448"/>
    </source>
</evidence>
<sequence length="594" mass="65125">MGLLDKIHLGRKGNEGAAAEEPVTVTASVHDKDQEAGVYPDETGSTSDAVTENAQHGVQNVEATTLAWTKKSLAGVFVFMWLIYLTNGFQSQINNTLVPYASSEWSAHSLLPVINVVASCMTAAVYIPLSKILDVWGRAEGFLLMVTFATLGMIMMAASRNLATYCAAYVFWQVGWSGITYSIDVITADSTQLKNRGLAYAFTSSPYMITAFAGPKSAEAFLRNGDQWRWGFGTFSIVLPVVALPLYLLLRFNLQKAKKQGLLVRQPSGRTFFENIKWGLTEFDAPGAFLFAAGLVIFLLPFSIASSAPKGWNTPYIIAMIILGIVLLVIFGAYERFVAPKPFLRFELLTSRTVIGVCLLDFIYMIAYYCWNSYFTSFLQVVNNLSPSNAGYVNNTFSIVSGVLLFIVGYGMHKTGRFKWLLCVGIPLYIFSQGLMIYFRRPGQSIGYLIMCEVFISIAGATFILCMQVGILAAVEHQYVATALATLSVTGNIGSAVGSTISATIWTNTFYKKLAEYLPESALANLDAIYETIDSQLAYEPGSPERLAIQKAYGYGQARMLGAGTGIMAIALISLLLIKNYDLRKIKQTKGTVF</sequence>
<keyword evidence="4" id="KW-0410">Iron transport</keyword>
<name>A0A8H4KPK4_9HYPO</name>
<dbReference type="SUPFAM" id="SSF103473">
    <property type="entry name" value="MFS general substrate transporter"/>
    <property type="match status" value="2"/>
</dbReference>
<keyword evidence="7" id="KW-0408">Iron</keyword>
<evidence type="ECO:0000259" key="12">
    <source>
        <dbReference type="PROSITE" id="PS50850"/>
    </source>
</evidence>
<dbReference type="PANTHER" id="PTHR23501">
    <property type="entry name" value="MAJOR FACILITATOR SUPERFAMILY"/>
    <property type="match status" value="1"/>
</dbReference>
<feature type="transmembrane region" description="Helical" evidence="11">
    <location>
        <begin position="141"/>
        <end position="163"/>
    </location>
</feature>
<keyword evidence="8" id="KW-0406">Ion transport</keyword>
<dbReference type="Pfam" id="PF07690">
    <property type="entry name" value="MFS_1"/>
    <property type="match status" value="1"/>
</dbReference>
<feature type="domain" description="Major facilitator superfamily (MFS) profile" evidence="12">
    <location>
        <begin position="76"/>
        <end position="581"/>
    </location>
</feature>
<dbReference type="InterPro" id="IPR020846">
    <property type="entry name" value="MFS_dom"/>
</dbReference>
<feature type="transmembrane region" description="Helical" evidence="11">
    <location>
        <begin position="479"/>
        <end position="506"/>
    </location>
</feature>
<keyword evidence="6 11" id="KW-1133">Transmembrane helix</keyword>
<evidence type="ECO:0000256" key="4">
    <source>
        <dbReference type="ARBA" id="ARBA00022496"/>
    </source>
</evidence>
<evidence type="ECO:0000256" key="7">
    <source>
        <dbReference type="ARBA" id="ARBA00023004"/>
    </source>
</evidence>
<evidence type="ECO:0000256" key="10">
    <source>
        <dbReference type="ARBA" id="ARBA00023180"/>
    </source>
</evidence>
<evidence type="ECO:0000256" key="9">
    <source>
        <dbReference type="ARBA" id="ARBA00023136"/>
    </source>
</evidence>
<dbReference type="GO" id="GO:0022857">
    <property type="term" value="F:transmembrane transporter activity"/>
    <property type="evidence" value="ECO:0007669"/>
    <property type="project" value="InterPro"/>
</dbReference>
<feature type="transmembrane region" description="Helical" evidence="11">
    <location>
        <begin position="169"/>
        <end position="186"/>
    </location>
</feature>
<dbReference type="OrthoDB" id="4078873at2759"/>
<feature type="transmembrane region" description="Helical" evidence="11">
    <location>
        <begin position="198"/>
        <end position="218"/>
    </location>
</feature>
<comment type="caution">
    <text evidence="13">The sequence shown here is derived from an EMBL/GenBank/DDBJ whole genome shotgun (WGS) entry which is preliminary data.</text>
</comment>
<feature type="transmembrane region" description="Helical" evidence="11">
    <location>
        <begin position="110"/>
        <end position="129"/>
    </location>
</feature>
<feature type="transmembrane region" description="Helical" evidence="11">
    <location>
        <begin position="389"/>
        <end position="408"/>
    </location>
</feature>
<proteinExistence type="inferred from homology"/>
<dbReference type="PANTHER" id="PTHR23501:SF50">
    <property type="entry name" value="MFS SIDEROCHROME IRON TRANSPORTER MIRB (AFU_ORTHOLOGUE AFUA_3G03640)-RELATED"/>
    <property type="match status" value="1"/>
</dbReference>
<feature type="transmembrane region" description="Helical" evidence="11">
    <location>
        <begin position="316"/>
        <end position="334"/>
    </location>
</feature>
<reference evidence="13" key="1">
    <citation type="submission" date="2020-01" db="EMBL/GenBank/DDBJ databases">
        <title>Identification and distribution of gene clusters putatively required for synthesis of sphingolipid metabolism inhibitors in phylogenetically diverse species of the filamentous fungus Fusarium.</title>
        <authorList>
            <person name="Kim H.-S."/>
            <person name="Busman M."/>
            <person name="Brown D.W."/>
            <person name="Divon H."/>
            <person name="Uhlig S."/>
            <person name="Proctor R.H."/>
        </authorList>
    </citation>
    <scope>NUCLEOTIDE SEQUENCE</scope>
    <source>
        <strain evidence="13">NRRL 53441</strain>
    </source>
</reference>
<dbReference type="FunFam" id="1.20.1250.20:FF:000302">
    <property type="entry name" value="MFS siderochrome iron transporter MirB"/>
    <property type="match status" value="1"/>
</dbReference>
<keyword evidence="3" id="KW-0813">Transport</keyword>
<evidence type="ECO:0000256" key="1">
    <source>
        <dbReference type="ARBA" id="ARBA00004141"/>
    </source>
</evidence>
<evidence type="ECO:0000256" key="11">
    <source>
        <dbReference type="SAM" id="Phobius"/>
    </source>
</evidence>
<keyword evidence="14" id="KW-1185">Reference proteome</keyword>
<dbReference type="InterPro" id="IPR036259">
    <property type="entry name" value="MFS_trans_sf"/>
</dbReference>